<dbReference type="SUPFAM" id="SSF50022">
    <property type="entry name" value="ISP domain"/>
    <property type="match status" value="1"/>
</dbReference>
<dbReference type="Pfam" id="PF00355">
    <property type="entry name" value="Rieske"/>
    <property type="match status" value="1"/>
</dbReference>
<evidence type="ECO:0000259" key="6">
    <source>
        <dbReference type="PROSITE" id="PS51296"/>
    </source>
</evidence>
<name>A0A327L1V8_9BRAD</name>
<evidence type="ECO:0000256" key="1">
    <source>
        <dbReference type="ARBA" id="ARBA00022714"/>
    </source>
</evidence>
<evidence type="ECO:0000256" key="4">
    <source>
        <dbReference type="ARBA" id="ARBA00023004"/>
    </source>
</evidence>
<dbReference type="RefSeq" id="WP_111419341.1">
    <property type="nucleotide sequence ID" value="NZ_NPEX01000069.1"/>
</dbReference>
<keyword evidence="2" id="KW-0479">Metal-binding</keyword>
<dbReference type="GO" id="GO:0051537">
    <property type="term" value="F:2 iron, 2 sulfur cluster binding"/>
    <property type="evidence" value="ECO:0007669"/>
    <property type="project" value="UniProtKB-KW"/>
</dbReference>
<comment type="caution">
    <text evidence="7">The sequence shown here is derived from an EMBL/GenBank/DDBJ whole genome shotgun (WGS) entry which is preliminary data.</text>
</comment>
<dbReference type="CDD" id="cd03469">
    <property type="entry name" value="Rieske_RO_Alpha_N"/>
    <property type="match status" value="1"/>
</dbReference>
<keyword evidence="3" id="KW-0560">Oxidoreductase</keyword>
<dbReference type="PROSITE" id="PS51296">
    <property type="entry name" value="RIESKE"/>
    <property type="match status" value="1"/>
</dbReference>
<evidence type="ECO:0000256" key="3">
    <source>
        <dbReference type="ARBA" id="ARBA00023002"/>
    </source>
</evidence>
<dbReference type="Pfam" id="PF19112">
    <property type="entry name" value="VanA_C"/>
    <property type="match status" value="1"/>
</dbReference>
<dbReference type="PANTHER" id="PTHR21266:SF60">
    <property type="entry name" value="3-KETOSTEROID-9-ALPHA-MONOOXYGENASE, OXYGENASE COMPONENT"/>
    <property type="match status" value="1"/>
</dbReference>
<proteinExistence type="predicted"/>
<dbReference type="InterPro" id="IPR044043">
    <property type="entry name" value="VanA_C_cat"/>
</dbReference>
<feature type="domain" description="Rieske" evidence="6">
    <location>
        <begin position="22"/>
        <end position="125"/>
    </location>
</feature>
<accession>A0A327L1V8</accession>
<keyword evidence="4" id="KW-0408">Iron</keyword>
<evidence type="ECO:0000256" key="5">
    <source>
        <dbReference type="ARBA" id="ARBA00023014"/>
    </source>
</evidence>
<evidence type="ECO:0000313" key="7">
    <source>
        <dbReference type="EMBL" id="RAI43823.1"/>
    </source>
</evidence>
<reference evidence="7 8" key="1">
    <citation type="submission" date="2017-07" db="EMBL/GenBank/DDBJ databases">
        <title>Draft Genome Sequences of Select Purple Nonsulfur Bacteria.</title>
        <authorList>
            <person name="Lasarre B."/>
            <person name="Mckinlay J.B."/>
        </authorList>
    </citation>
    <scope>NUCLEOTIDE SEQUENCE [LARGE SCALE GENOMIC DNA]</scope>
    <source>
        <strain evidence="7 8">DSM 5909</strain>
    </source>
</reference>
<dbReference type="InterPro" id="IPR017941">
    <property type="entry name" value="Rieske_2Fe-2S"/>
</dbReference>
<dbReference type="AlphaFoldDB" id="A0A327L1V8"/>
<keyword evidence="1" id="KW-0001">2Fe-2S</keyword>
<dbReference type="GO" id="GO:0046872">
    <property type="term" value="F:metal ion binding"/>
    <property type="evidence" value="ECO:0007669"/>
    <property type="project" value="UniProtKB-KW"/>
</dbReference>
<dbReference type="PANTHER" id="PTHR21266">
    <property type="entry name" value="IRON-SULFUR DOMAIN CONTAINING PROTEIN"/>
    <property type="match status" value="1"/>
</dbReference>
<dbReference type="Proteomes" id="UP000249130">
    <property type="component" value="Unassembled WGS sequence"/>
</dbReference>
<dbReference type="EMBL" id="NPEX01000069">
    <property type="protein sequence ID" value="RAI43823.1"/>
    <property type="molecule type" value="Genomic_DNA"/>
</dbReference>
<evidence type="ECO:0000256" key="2">
    <source>
        <dbReference type="ARBA" id="ARBA00022723"/>
    </source>
</evidence>
<dbReference type="Gene3D" id="2.102.10.10">
    <property type="entry name" value="Rieske [2Fe-2S] iron-sulphur domain"/>
    <property type="match status" value="1"/>
</dbReference>
<evidence type="ECO:0000313" key="8">
    <source>
        <dbReference type="Proteomes" id="UP000249130"/>
    </source>
</evidence>
<gene>
    <name evidence="7" type="ORF">CH341_12360</name>
</gene>
<dbReference type="InterPro" id="IPR050584">
    <property type="entry name" value="Cholesterol_7-desaturase"/>
</dbReference>
<sequence>MSTDLKDRIERRINQGLLGQWYAAAKSVQVKPGRPHGVTILGRNLVLWRDQAGKVQCLEDFCPHRGAKLSRGEVHEGNIACRYHGVILDGTGTILQVPAMPECALEGRRAIESFTVHEARDCVFVYMPNAERPTAPPFQEPAEFLDAEWEGFVCMSRWGCNYRYALDNLADPMHGCYLHAQSFTLAYGAKQDLMKLDRTDDGFIVSRVQQQGENFDWTHMVVTEPQTYCRLDIPYPNGAGPGSVFRIIGFTTPIDETSCYVFFWRMRKLTGLARQSWRFLYRAALEERHWHVLEQDREMLEDMPDDARMREMLYQHDIGVSRMRQMLTRAAKAQIAAEDAAAARAAV</sequence>
<dbReference type="OrthoDB" id="9792185at2"/>
<dbReference type="SUPFAM" id="SSF55961">
    <property type="entry name" value="Bet v1-like"/>
    <property type="match status" value="1"/>
</dbReference>
<dbReference type="GO" id="GO:0016491">
    <property type="term" value="F:oxidoreductase activity"/>
    <property type="evidence" value="ECO:0007669"/>
    <property type="project" value="UniProtKB-KW"/>
</dbReference>
<dbReference type="Gene3D" id="3.90.380.10">
    <property type="entry name" value="Naphthalene 1,2-dioxygenase Alpha Subunit, Chain A, domain 1"/>
    <property type="match status" value="1"/>
</dbReference>
<protein>
    <submittedName>
        <fullName evidence="7">(2Fe-2S)-binding protein</fullName>
    </submittedName>
</protein>
<keyword evidence="8" id="KW-1185">Reference proteome</keyword>
<organism evidence="7 8">
    <name type="scientific">Rhodoplanes roseus</name>
    <dbReference type="NCBI Taxonomy" id="29409"/>
    <lineage>
        <taxon>Bacteria</taxon>
        <taxon>Pseudomonadati</taxon>
        <taxon>Pseudomonadota</taxon>
        <taxon>Alphaproteobacteria</taxon>
        <taxon>Hyphomicrobiales</taxon>
        <taxon>Nitrobacteraceae</taxon>
        <taxon>Rhodoplanes</taxon>
    </lineage>
</organism>
<dbReference type="InterPro" id="IPR036922">
    <property type="entry name" value="Rieske_2Fe-2S_sf"/>
</dbReference>
<keyword evidence="5" id="KW-0411">Iron-sulfur</keyword>